<gene>
    <name evidence="1" type="ORF">MRB53_010293</name>
</gene>
<comment type="caution">
    <text evidence="1">The sequence shown here is derived from an EMBL/GenBank/DDBJ whole genome shotgun (WGS) entry which is preliminary data.</text>
</comment>
<proteinExistence type="predicted"/>
<keyword evidence="2" id="KW-1185">Reference proteome</keyword>
<name>A0ACC2LRC4_PERAE</name>
<evidence type="ECO:0000313" key="2">
    <source>
        <dbReference type="Proteomes" id="UP001234297"/>
    </source>
</evidence>
<dbReference type="EMBL" id="CM056811">
    <property type="protein sequence ID" value="KAJ8636026.1"/>
    <property type="molecule type" value="Genomic_DNA"/>
</dbReference>
<sequence length="784" mass="88396">MADALGVIPASILRNLADKLYEKRKHAALEVEGIVKQLAVAGNQERVTAVINLLTSEFALSPQANHRKGGLIGLAAVTVGLTAEAAQHLEQIVPPVLDSFSDQDSRVRYYACEALYNIAKVVRGDLIVFFNQIFDALCKLSADSDGNVQSAAHLLDRLVKDIVTESDQFSIEEFIPLLRLRMNVLNPYVRQFLVGWITVLDSVPDIDMLGFLPDFLDGLFNMLSDSSHEIRQQADSALSEFLQEIKNSPSVDYGRMAEILVQRAASPDEFTRLTAITWINEFVKLGGDQLVPYYADILGAILPCISDKEEKIRVVARETNEELRVIKADPAAEGFDIESILSIARRQLSSEQDATRIEALHWIRTLLARYHVEVISFLDDIFHTLLKALSDPSDEVVLLVLEVHACIARDEPHFNRLVLFLVQNFRADHTLLEKRGALIIRRLCVLLDAERVYRELSSILEREANLDFASVMVQALNLILLTSSELAELRSLLKQSLVNAAGKDLFDSLYSSWCHSPMATISLCLLAQAYQHASSVIQSLVEEDITAKFLVQLDKLIRLLETPVFTYLRLQLLEPGRYIWLLKSLYGLLMLLPQQSAAFRILRTRLKTVPSYTFSSGQFRGTFSGNPYANVAHYILNGTQIIDGDMDGDAGNGHNGINFESRLKQFEQMQQRHRVHSRLQSQSRNATSSALSQEVRRLEEPRRPSAMPDKSRPPSRSSWRTPGWDPVHHVFVYDFTRREWRQGRDMPVAWSFFAAGAVDDRRVVVVGGQDENKNTLKMALSSRW</sequence>
<organism evidence="1 2">
    <name type="scientific">Persea americana</name>
    <name type="common">Avocado</name>
    <dbReference type="NCBI Taxonomy" id="3435"/>
    <lineage>
        <taxon>Eukaryota</taxon>
        <taxon>Viridiplantae</taxon>
        <taxon>Streptophyta</taxon>
        <taxon>Embryophyta</taxon>
        <taxon>Tracheophyta</taxon>
        <taxon>Spermatophyta</taxon>
        <taxon>Magnoliopsida</taxon>
        <taxon>Magnoliidae</taxon>
        <taxon>Laurales</taxon>
        <taxon>Lauraceae</taxon>
        <taxon>Persea</taxon>
    </lineage>
</organism>
<protein>
    <submittedName>
        <fullName evidence="1">Uncharacterized protein</fullName>
    </submittedName>
</protein>
<dbReference type="Proteomes" id="UP001234297">
    <property type="component" value="Chromosome 3"/>
</dbReference>
<reference evidence="1 2" key="1">
    <citation type="journal article" date="2022" name="Hortic Res">
        <title>A haplotype resolved chromosomal level avocado genome allows analysis of novel avocado genes.</title>
        <authorList>
            <person name="Nath O."/>
            <person name="Fletcher S.J."/>
            <person name="Hayward A."/>
            <person name="Shaw L.M."/>
            <person name="Masouleh A.K."/>
            <person name="Furtado A."/>
            <person name="Henry R.J."/>
            <person name="Mitter N."/>
        </authorList>
    </citation>
    <scope>NUCLEOTIDE SEQUENCE [LARGE SCALE GENOMIC DNA]</scope>
    <source>
        <strain evidence="2">cv. Hass</strain>
    </source>
</reference>
<accession>A0ACC2LRC4</accession>
<evidence type="ECO:0000313" key="1">
    <source>
        <dbReference type="EMBL" id="KAJ8636026.1"/>
    </source>
</evidence>